<name>A0A9Q9AXS7_9PEZI</name>
<feature type="compositionally biased region" description="Basic and acidic residues" evidence="1">
    <location>
        <begin position="1"/>
        <end position="10"/>
    </location>
</feature>
<feature type="compositionally biased region" description="Low complexity" evidence="1">
    <location>
        <begin position="71"/>
        <end position="96"/>
    </location>
</feature>
<dbReference type="Proteomes" id="UP001056384">
    <property type="component" value="Chromosome 5"/>
</dbReference>
<reference evidence="2" key="1">
    <citation type="submission" date="2022-06" db="EMBL/GenBank/DDBJ databases">
        <title>Complete genome sequences of two strains of the flax pathogen Septoria linicola.</title>
        <authorList>
            <person name="Lapalu N."/>
            <person name="Simon A."/>
            <person name="Demenou B."/>
            <person name="Paumier D."/>
            <person name="Guillot M.-P."/>
            <person name="Gout L."/>
            <person name="Valade R."/>
        </authorList>
    </citation>
    <scope>NUCLEOTIDE SEQUENCE</scope>
    <source>
        <strain evidence="2">SE15195</strain>
    </source>
</reference>
<evidence type="ECO:0000313" key="2">
    <source>
        <dbReference type="EMBL" id="USW53877.1"/>
    </source>
</evidence>
<evidence type="ECO:0000313" key="3">
    <source>
        <dbReference type="Proteomes" id="UP001056384"/>
    </source>
</evidence>
<protein>
    <submittedName>
        <fullName evidence="2">Uncharacterized protein</fullName>
    </submittedName>
</protein>
<feature type="compositionally biased region" description="Polar residues" evidence="1">
    <location>
        <begin position="38"/>
        <end position="49"/>
    </location>
</feature>
<proteinExistence type="predicted"/>
<gene>
    <name evidence="2" type="ORF">Slin15195_G071960</name>
</gene>
<dbReference type="AlphaFoldDB" id="A0A9Q9AXS7"/>
<sequence length="359" mass="38685">MDYHRTRLSDSRSSSMHSDQSEQKPQYPLGSLAPSGSRPASRTSYTPSYMSIPRKPTPTSFEHNGRANIGAESQTRSTSTASTAVEPSSNGPPSSGPPGVLLVVVASSLQANLLQHVETLLTRQSFSGIVLAAKQEQEAALKQLKMDTYALIGKLRREMSVETQLRESWSNAEISTLLQLATRNGASLQGVLVCPDYTDSSEGLDVFELGEDVLERSWKQSVAFLHATTKAMIPQLLSRATVVLANDAAPDSRFVKTPRGPFFIVASESANSAASQIARAASDVLIRQLESATKSKGLTVGNAESLLIPDPIVREEAKPVLEPVITNVGYDGHVQDSDFAPGESPTKLWALYNQLDNGF</sequence>
<evidence type="ECO:0000256" key="1">
    <source>
        <dbReference type="SAM" id="MobiDB-lite"/>
    </source>
</evidence>
<feature type="region of interest" description="Disordered" evidence="1">
    <location>
        <begin position="1"/>
        <end position="96"/>
    </location>
</feature>
<organism evidence="2 3">
    <name type="scientific">Septoria linicola</name>
    <dbReference type="NCBI Taxonomy" id="215465"/>
    <lineage>
        <taxon>Eukaryota</taxon>
        <taxon>Fungi</taxon>
        <taxon>Dikarya</taxon>
        <taxon>Ascomycota</taxon>
        <taxon>Pezizomycotina</taxon>
        <taxon>Dothideomycetes</taxon>
        <taxon>Dothideomycetidae</taxon>
        <taxon>Mycosphaerellales</taxon>
        <taxon>Mycosphaerellaceae</taxon>
        <taxon>Septoria</taxon>
    </lineage>
</organism>
<dbReference type="EMBL" id="CP099422">
    <property type="protein sequence ID" value="USW53877.1"/>
    <property type="molecule type" value="Genomic_DNA"/>
</dbReference>
<keyword evidence="3" id="KW-1185">Reference proteome</keyword>
<accession>A0A9Q9AXS7</accession>